<evidence type="ECO:0000313" key="1">
    <source>
        <dbReference type="EMBL" id="QJA92061.1"/>
    </source>
</evidence>
<name>A0A6M3LFZ6_9ZZZZ</name>
<organism evidence="1">
    <name type="scientific">viral metagenome</name>
    <dbReference type="NCBI Taxonomy" id="1070528"/>
    <lineage>
        <taxon>unclassified sequences</taxon>
        <taxon>metagenomes</taxon>
        <taxon>organismal metagenomes</taxon>
    </lineage>
</organism>
<sequence>MSATKGQILGELDRLRELLAGYFSQGNENYKFGIALRDRINNIENMVNGL</sequence>
<proteinExistence type="predicted"/>
<reference evidence="1" key="1">
    <citation type="submission" date="2020-03" db="EMBL/GenBank/DDBJ databases">
        <title>The deep terrestrial virosphere.</title>
        <authorList>
            <person name="Holmfeldt K."/>
            <person name="Nilsson E."/>
            <person name="Simone D."/>
            <person name="Lopez-Fernandez M."/>
            <person name="Wu X."/>
            <person name="de Brujin I."/>
            <person name="Lundin D."/>
            <person name="Andersson A."/>
            <person name="Bertilsson S."/>
            <person name="Dopson M."/>
        </authorList>
    </citation>
    <scope>NUCLEOTIDE SEQUENCE</scope>
    <source>
        <strain evidence="1">MM415B03199</strain>
    </source>
</reference>
<protein>
    <submittedName>
        <fullName evidence="1">Uncharacterized protein</fullName>
    </submittedName>
</protein>
<dbReference type="EMBL" id="MT143034">
    <property type="protein sequence ID" value="QJA92061.1"/>
    <property type="molecule type" value="Genomic_DNA"/>
</dbReference>
<gene>
    <name evidence="1" type="ORF">MM415B03199_0011</name>
</gene>
<dbReference type="AlphaFoldDB" id="A0A6M3LFZ6"/>
<accession>A0A6M3LFZ6</accession>